<gene>
    <name evidence="1" type="ORF">HV559_06290</name>
</gene>
<dbReference type="RefSeq" id="WP_176809859.1">
    <property type="nucleotide sequence ID" value="NZ_CP055306.1"/>
</dbReference>
<keyword evidence="2" id="KW-1185">Reference proteome</keyword>
<protein>
    <submittedName>
        <fullName evidence="1">Uncharacterized protein</fullName>
    </submittedName>
</protein>
<dbReference type="AlphaFoldDB" id="A0A7D5HT42"/>
<evidence type="ECO:0000313" key="2">
    <source>
        <dbReference type="Proteomes" id="UP000509660"/>
    </source>
</evidence>
<organism evidence="1 2">
    <name type="scientific">Mannheimia pernigra</name>
    <dbReference type="NCBI Taxonomy" id="111844"/>
    <lineage>
        <taxon>Bacteria</taxon>
        <taxon>Pseudomonadati</taxon>
        <taxon>Pseudomonadota</taxon>
        <taxon>Gammaproteobacteria</taxon>
        <taxon>Pasteurellales</taxon>
        <taxon>Pasteurellaceae</taxon>
        <taxon>Mannheimia</taxon>
    </lineage>
</organism>
<dbReference type="Proteomes" id="UP000509660">
    <property type="component" value="Chromosome"/>
</dbReference>
<evidence type="ECO:0000313" key="1">
    <source>
        <dbReference type="EMBL" id="QLB40509.1"/>
    </source>
</evidence>
<reference evidence="1 2" key="1">
    <citation type="submission" date="2020-06" db="EMBL/GenBank/DDBJ databases">
        <title>Mannheimia pernigra sp. nov. isolated from bovine respiratory tract.</title>
        <authorList>
            <person name="Kuhnert P."/>
            <person name="Akarsu-Egger H."/>
        </authorList>
    </citation>
    <scope>NUCLEOTIDE SEQUENCE [LARGE SCALE GENOMIC DNA]</scope>
    <source>
        <strain evidence="1 2">BNO311</strain>
    </source>
</reference>
<name>A0A7D5HT42_9PAST</name>
<sequence>MKDMLVTLFVLISLNACTKNSEVTNSVKNSTTERSQSLNTFTESDKAKKSSKQKILDIYLGKEMPINELDSIIKVINQPMMKIGEAGECGNFFDDETIYQLGNLGISANKDKAILTDVVNLPNNYLIHYDGLLINASFKINQINSSKFEITSEKATEEQKTYSISDNSKKYEYDIAYSIRNKNEDEILNLYYIKDRLVGVKILLQC</sequence>
<accession>A0A7D5HT42</accession>
<proteinExistence type="predicted"/>
<dbReference type="EMBL" id="CP055306">
    <property type="protein sequence ID" value="QLB40509.1"/>
    <property type="molecule type" value="Genomic_DNA"/>
</dbReference>